<evidence type="ECO:0000313" key="3">
    <source>
        <dbReference type="RefSeq" id="XP_033569968.1"/>
    </source>
</evidence>
<keyword evidence="2" id="KW-1185">Reference proteome</keyword>
<accession>A0A6A6Y4P9</accession>
<reference evidence="3" key="3">
    <citation type="submission" date="2025-04" db="UniProtKB">
        <authorList>
            <consortium name="RefSeq"/>
        </authorList>
    </citation>
    <scope>IDENTIFICATION</scope>
    <source>
        <strain evidence="3">CBS 304.34</strain>
    </source>
</reference>
<protein>
    <submittedName>
        <fullName evidence="1 3">Uncharacterized protein</fullName>
    </submittedName>
</protein>
<sequence>LRFLELDEWDELNSYGEDVPTVLHYSIEWKVAVNNKVVSKDTEQGVVLVPIAYWHMILRPKFERLLQNKFGANRQMQCDDTNVTFSVTDRTQRDLVKRSDNLDRMKPIRLSQPDSSTNTRWYDLKSERLCK</sequence>
<evidence type="ECO:0000313" key="2">
    <source>
        <dbReference type="Proteomes" id="UP000504636"/>
    </source>
</evidence>
<dbReference type="OrthoDB" id="3752548at2759"/>
<dbReference type="Proteomes" id="UP000504636">
    <property type="component" value="Unplaced"/>
</dbReference>
<name>A0A6A6Y4P9_9PEZI</name>
<reference evidence="3" key="2">
    <citation type="submission" date="2020-04" db="EMBL/GenBank/DDBJ databases">
        <authorList>
            <consortium name="NCBI Genome Project"/>
        </authorList>
    </citation>
    <scope>NUCLEOTIDE SEQUENCE</scope>
    <source>
        <strain evidence="3">CBS 304.34</strain>
    </source>
</reference>
<reference evidence="1 3" key="1">
    <citation type="journal article" date="2020" name="Stud. Mycol.">
        <title>101 Dothideomycetes genomes: a test case for predicting lifestyles and emergence of pathogens.</title>
        <authorList>
            <person name="Haridas S."/>
            <person name="Albert R."/>
            <person name="Binder M."/>
            <person name="Bloem J."/>
            <person name="Labutti K."/>
            <person name="Salamov A."/>
            <person name="Andreopoulos B."/>
            <person name="Baker S."/>
            <person name="Barry K."/>
            <person name="Bills G."/>
            <person name="Bluhm B."/>
            <person name="Cannon C."/>
            <person name="Castanera R."/>
            <person name="Culley D."/>
            <person name="Daum C."/>
            <person name="Ezra D."/>
            <person name="Gonzalez J."/>
            <person name="Henrissat B."/>
            <person name="Kuo A."/>
            <person name="Liang C."/>
            <person name="Lipzen A."/>
            <person name="Lutzoni F."/>
            <person name="Magnuson J."/>
            <person name="Mondo S."/>
            <person name="Nolan M."/>
            <person name="Ohm R."/>
            <person name="Pangilinan J."/>
            <person name="Park H.-J."/>
            <person name="Ramirez L."/>
            <person name="Alfaro M."/>
            <person name="Sun H."/>
            <person name="Tritt A."/>
            <person name="Yoshinaga Y."/>
            <person name="Zwiers L.-H."/>
            <person name="Turgeon B."/>
            <person name="Goodwin S."/>
            <person name="Spatafora J."/>
            <person name="Crous P."/>
            <person name="Grigoriev I."/>
        </authorList>
    </citation>
    <scope>NUCLEOTIDE SEQUENCE</scope>
    <source>
        <strain evidence="1 3">CBS 304.34</strain>
    </source>
</reference>
<dbReference type="GeneID" id="54457082"/>
<evidence type="ECO:0000313" key="1">
    <source>
        <dbReference type="EMBL" id="KAF2803004.1"/>
    </source>
</evidence>
<dbReference type="AlphaFoldDB" id="A0A6A6Y4P9"/>
<feature type="non-terminal residue" evidence="1">
    <location>
        <position position="1"/>
    </location>
</feature>
<organism evidence="1">
    <name type="scientific">Mytilinidion resinicola</name>
    <dbReference type="NCBI Taxonomy" id="574789"/>
    <lineage>
        <taxon>Eukaryota</taxon>
        <taxon>Fungi</taxon>
        <taxon>Dikarya</taxon>
        <taxon>Ascomycota</taxon>
        <taxon>Pezizomycotina</taxon>
        <taxon>Dothideomycetes</taxon>
        <taxon>Pleosporomycetidae</taxon>
        <taxon>Mytilinidiales</taxon>
        <taxon>Mytilinidiaceae</taxon>
        <taxon>Mytilinidion</taxon>
    </lineage>
</organism>
<dbReference type="RefSeq" id="XP_033569968.1">
    <property type="nucleotide sequence ID" value="XM_033716189.1"/>
</dbReference>
<proteinExistence type="predicted"/>
<dbReference type="EMBL" id="MU003720">
    <property type="protein sequence ID" value="KAF2803004.1"/>
    <property type="molecule type" value="Genomic_DNA"/>
</dbReference>
<gene>
    <name evidence="1 3" type="ORF">BDZ99DRAFT_400832</name>
</gene>